<feature type="transmembrane region" description="Helical" evidence="1">
    <location>
        <begin position="6"/>
        <end position="23"/>
    </location>
</feature>
<dbReference type="PANTHER" id="PTHR40070">
    <property type="entry name" value="UPF0478 PROTEIN YTXG"/>
    <property type="match status" value="1"/>
</dbReference>
<evidence type="ECO:0000313" key="2">
    <source>
        <dbReference type="EMBL" id="OZU87287.1"/>
    </source>
</evidence>
<reference evidence="2 3" key="1">
    <citation type="submission" date="2017-08" db="EMBL/GenBank/DDBJ databases">
        <title>Virgibacillus indicus sp. nov. and Virgibacillus profoundi sp. nov, two moderately halophilic bacteria isolated from marine sediment by using the Microfluidic Streak Plate.</title>
        <authorList>
            <person name="Xu B."/>
            <person name="Hu B."/>
            <person name="Wang J."/>
            <person name="Zhu Y."/>
            <person name="Huang L."/>
            <person name="Du W."/>
            <person name="Huang Y."/>
        </authorList>
    </citation>
    <scope>NUCLEOTIDE SEQUENCE [LARGE SCALE GENOMIC DNA]</scope>
    <source>
        <strain evidence="2 3">IO3-P2-C2</strain>
    </source>
</reference>
<proteinExistence type="predicted"/>
<organism evidence="2 3">
    <name type="scientific">Virgibacillus indicus</name>
    <dbReference type="NCBI Taxonomy" id="2024554"/>
    <lineage>
        <taxon>Bacteria</taxon>
        <taxon>Bacillati</taxon>
        <taxon>Bacillota</taxon>
        <taxon>Bacilli</taxon>
        <taxon>Bacillales</taxon>
        <taxon>Bacillaceae</taxon>
        <taxon>Virgibacillus</taxon>
    </lineage>
</organism>
<accession>A0A265N612</accession>
<dbReference type="Pfam" id="PF06103">
    <property type="entry name" value="DUF948"/>
    <property type="match status" value="1"/>
</dbReference>
<evidence type="ECO:0000313" key="3">
    <source>
        <dbReference type="Proteomes" id="UP000216498"/>
    </source>
</evidence>
<sequence length="149" mass="16507">MDWLGIGVLVIGVALLVLVFLLIKPLTKLAEVFDNLQKTTSELPDTVEEITSEAKKAISSGTETLQQINTQIKELSPLFYIVGDAGRATNHLSSSMVEAVTKMETKTEAANDFTHRKNLEGLYGALTLGYFIFQKSREFNKEKNVIDVN</sequence>
<dbReference type="PANTHER" id="PTHR40070:SF1">
    <property type="entry name" value="UPF0478 PROTEIN YTXG"/>
    <property type="match status" value="1"/>
</dbReference>
<gene>
    <name evidence="2" type="ORF">CIL03_17875</name>
</gene>
<dbReference type="OrthoDB" id="2437843at2"/>
<dbReference type="InterPro" id="IPR009293">
    <property type="entry name" value="UPF0478"/>
</dbReference>
<keyword evidence="1" id="KW-1133">Transmembrane helix</keyword>
<dbReference type="Proteomes" id="UP000216498">
    <property type="component" value="Unassembled WGS sequence"/>
</dbReference>
<evidence type="ECO:0000256" key="1">
    <source>
        <dbReference type="SAM" id="Phobius"/>
    </source>
</evidence>
<comment type="caution">
    <text evidence="2">The sequence shown here is derived from an EMBL/GenBank/DDBJ whole genome shotgun (WGS) entry which is preliminary data.</text>
</comment>
<keyword evidence="1" id="KW-0812">Transmembrane</keyword>
<keyword evidence="1" id="KW-0472">Membrane</keyword>
<name>A0A265N612_9BACI</name>
<protein>
    <recommendedName>
        <fullName evidence="4">General stress protein</fullName>
    </recommendedName>
</protein>
<dbReference type="RefSeq" id="WP_094887243.1">
    <property type="nucleotide sequence ID" value="NZ_NPMS01000012.1"/>
</dbReference>
<evidence type="ECO:0008006" key="4">
    <source>
        <dbReference type="Google" id="ProtNLM"/>
    </source>
</evidence>
<dbReference type="AlphaFoldDB" id="A0A265N612"/>
<keyword evidence="3" id="KW-1185">Reference proteome</keyword>
<dbReference type="EMBL" id="NPMS01000012">
    <property type="protein sequence ID" value="OZU87287.1"/>
    <property type="molecule type" value="Genomic_DNA"/>
</dbReference>